<dbReference type="EMBL" id="JBBNAG010000009">
    <property type="protein sequence ID" value="KAK9105189.1"/>
    <property type="molecule type" value="Genomic_DNA"/>
</dbReference>
<proteinExistence type="predicted"/>
<comment type="caution">
    <text evidence="2">The sequence shown here is derived from an EMBL/GenBank/DDBJ whole genome shotgun (WGS) entry which is preliminary data.</text>
</comment>
<feature type="compositionally biased region" description="Low complexity" evidence="1">
    <location>
        <begin position="14"/>
        <end position="42"/>
    </location>
</feature>
<gene>
    <name evidence="2" type="ORF">Scep_022033</name>
</gene>
<protein>
    <submittedName>
        <fullName evidence="2">Uncharacterized protein</fullName>
    </submittedName>
</protein>
<reference evidence="2 3" key="1">
    <citation type="submission" date="2024-01" db="EMBL/GenBank/DDBJ databases">
        <title>Genome assemblies of Stephania.</title>
        <authorList>
            <person name="Yang L."/>
        </authorList>
    </citation>
    <scope>NUCLEOTIDE SEQUENCE [LARGE SCALE GENOMIC DNA]</scope>
    <source>
        <strain evidence="2">JXDWG</strain>
        <tissue evidence="2">Leaf</tissue>
    </source>
</reference>
<feature type="region of interest" description="Disordered" evidence="1">
    <location>
        <begin position="1"/>
        <end position="60"/>
    </location>
</feature>
<accession>A0AAP0FFZ9</accession>
<sequence length="106" mass="10753">MAANRGQRDAETWSSGSAQAGASSAAAQAQAAGSDLAALAPASDRRRYRRTAGGGAGEAEAATAVNVNGGVVRYRPVGCAKSTNVDDAIEATKKVDVERVTVYINL</sequence>
<evidence type="ECO:0000313" key="3">
    <source>
        <dbReference type="Proteomes" id="UP001419268"/>
    </source>
</evidence>
<evidence type="ECO:0000313" key="2">
    <source>
        <dbReference type="EMBL" id="KAK9105189.1"/>
    </source>
</evidence>
<feature type="compositionally biased region" description="Basic and acidic residues" evidence="1">
    <location>
        <begin position="1"/>
        <end position="11"/>
    </location>
</feature>
<evidence type="ECO:0000256" key="1">
    <source>
        <dbReference type="SAM" id="MobiDB-lite"/>
    </source>
</evidence>
<name>A0AAP0FFZ9_9MAGN</name>
<keyword evidence="3" id="KW-1185">Reference proteome</keyword>
<organism evidence="2 3">
    <name type="scientific">Stephania cephalantha</name>
    <dbReference type="NCBI Taxonomy" id="152367"/>
    <lineage>
        <taxon>Eukaryota</taxon>
        <taxon>Viridiplantae</taxon>
        <taxon>Streptophyta</taxon>
        <taxon>Embryophyta</taxon>
        <taxon>Tracheophyta</taxon>
        <taxon>Spermatophyta</taxon>
        <taxon>Magnoliopsida</taxon>
        <taxon>Ranunculales</taxon>
        <taxon>Menispermaceae</taxon>
        <taxon>Menispermoideae</taxon>
        <taxon>Cissampelideae</taxon>
        <taxon>Stephania</taxon>
    </lineage>
</organism>
<dbReference type="AlphaFoldDB" id="A0AAP0FFZ9"/>
<dbReference type="Proteomes" id="UP001419268">
    <property type="component" value="Unassembled WGS sequence"/>
</dbReference>